<dbReference type="InterPro" id="IPR050300">
    <property type="entry name" value="GDXG_lipolytic_enzyme"/>
</dbReference>
<keyword evidence="1" id="KW-0378">Hydrolase</keyword>
<evidence type="ECO:0000313" key="4">
    <source>
        <dbReference type="EMBL" id="EJD65516.1"/>
    </source>
</evidence>
<accession>J0X296</accession>
<dbReference type="EMBL" id="AGZS01000001">
    <property type="protein sequence ID" value="EJD65516.1"/>
    <property type="molecule type" value="Genomic_DNA"/>
</dbReference>
<dbReference type="Gene3D" id="3.40.50.1820">
    <property type="entry name" value="alpha/beta hydrolase"/>
    <property type="match status" value="1"/>
</dbReference>
<dbReference type="OrthoDB" id="9803828at2"/>
<name>J0X296_9BIFI</name>
<dbReference type="Proteomes" id="UP000006415">
    <property type="component" value="Unassembled WGS sequence"/>
</dbReference>
<dbReference type="HOGENOM" id="CLU_012494_0_0_11"/>
<keyword evidence="5" id="KW-1185">Reference proteome</keyword>
<dbReference type="AlphaFoldDB" id="J0X296"/>
<evidence type="ECO:0000313" key="5">
    <source>
        <dbReference type="Proteomes" id="UP000006415"/>
    </source>
</evidence>
<dbReference type="InterPro" id="IPR013094">
    <property type="entry name" value="AB_hydrolase_3"/>
</dbReference>
<proteinExistence type="predicted"/>
<dbReference type="PANTHER" id="PTHR48081">
    <property type="entry name" value="AB HYDROLASE SUPERFAMILY PROTEIN C4A8.06C"/>
    <property type="match status" value="1"/>
</dbReference>
<evidence type="ECO:0000259" key="3">
    <source>
        <dbReference type="Pfam" id="PF07859"/>
    </source>
</evidence>
<dbReference type="RefSeq" id="WP_007147348.1">
    <property type="nucleotide sequence ID" value="NZ_AKCI01000001.1"/>
</dbReference>
<reference evidence="4 5" key="1">
    <citation type="submission" date="2012-01" db="EMBL/GenBank/DDBJ databases">
        <title>The Genome Sequence of Scardovia wiggsiae F0424.</title>
        <authorList>
            <consortium name="The Broad Institute Genome Sequencing Platform"/>
            <person name="Earl A."/>
            <person name="Ward D."/>
            <person name="Feldgarden M."/>
            <person name="Gevers D."/>
            <person name="Izard J."/>
            <person name="Ganesan A."/>
            <person name="Baranova O.V."/>
            <person name="Blanton J.M."/>
            <person name="Tanner A.C."/>
            <person name="Mathney J."/>
            <person name="Dewhirst F.E."/>
            <person name="Young S.K."/>
            <person name="Zeng Q."/>
            <person name="Gargeya S."/>
            <person name="Fitzgerald M."/>
            <person name="Haas B."/>
            <person name="Abouelleil A."/>
            <person name="Alvarado L."/>
            <person name="Arachchi H.M."/>
            <person name="Berlin A."/>
            <person name="Chapman S.B."/>
            <person name="Gearin G."/>
            <person name="Goldberg J."/>
            <person name="Griggs A."/>
            <person name="Gujja S."/>
            <person name="Hansen M."/>
            <person name="Heiman D."/>
            <person name="Howarth C."/>
            <person name="Larimer J."/>
            <person name="Lui A."/>
            <person name="MacDonald P.J.P."/>
            <person name="McCowen C."/>
            <person name="Montmayeur A."/>
            <person name="Murphy C."/>
            <person name="Neiman D."/>
            <person name="Pearson M."/>
            <person name="Priest M."/>
            <person name="Roberts A."/>
            <person name="Saif S."/>
            <person name="Shea T."/>
            <person name="Sisk P."/>
            <person name="Stolte C."/>
            <person name="Sykes S."/>
            <person name="Wortman J."/>
            <person name="Nusbaum C."/>
            <person name="Birren B."/>
        </authorList>
    </citation>
    <scope>NUCLEOTIDE SEQUENCE [LARGE SCALE GENOMIC DNA]</scope>
    <source>
        <strain evidence="4 5">F0424</strain>
    </source>
</reference>
<dbReference type="GO" id="GO:0016787">
    <property type="term" value="F:hydrolase activity"/>
    <property type="evidence" value="ECO:0007669"/>
    <property type="project" value="UniProtKB-KW"/>
</dbReference>
<feature type="region of interest" description="Disordered" evidence="2">
    <location>
        <begin position="68"/>
        <end position="101"/>
    </location>
</feature>
<comment type="caution">
    <text evidence="4">The sequence shown here is derived from an EMBL/GenBank/DDBJ whole genome shotgun (WGS) entry which is preliminary data.</text>
</comment>
<dbReference type="eggNOG" id="COG0657">
    <property type="taxonomic scope" value="Bacteria"/>
</dbReference>
<feature type="compositionally biased region" description="Low complexity" evidence="2">
    <location>
        <begin position="76"/>
        <end position="96"/>
    </location>
</feature>
<dbReference type="Pfam" id="PF07859">
    <property type="entry name" value="Abhydrolase_3"/>
    <property type="match status" value="1"/>
</dbReference>
<dbReference type="ESTHER" id="9bifi-j0x296">
    <property type="family name" value="BD-FAE"/>
</dbReference>
<protein>
    <recommendedName>
        <fullName evidence="3">Alpha/beta hydrolase fold-3 domain-containing protein</fullName>
    </recommendedName>
</protein>
<dbReference type="SUPFAM" id="SSF53474">
    <property type="entry name" value="alpha/beta-Hydrolases"/>
    <property type="match status" value="1"/>
</dbReference>
<evidence type="ECO:0000256" key="2">
    <source>
        <dbReference type="SAM" id="MobiDB-lite"/>
    </source>
</evidence>
<dbReference type="STRING" id="857290.HMPREF9156_00280"/>
<gene>
    <name evidence="4" type="ORF">HMPREF9156_00280</name>
</gene>
<sequence length="334" mass="36915">MPASVKSIASAKAMRLLIRKNDDRRDKGLPTEVKGVTRFNDISYGPAEKWNLLDIYVPAASSDDKYPLPSASAHGSNGTTASAADSASNAASPSGPSHRRPVPAIINIHGGGWIYGTKETYQFYGLSLARQGFAFVNFNYRLAPEAVFPEELDDVNSVFHWVAGHAEQYGLDADNIFVIGDSAGGQMACQYLTALADPGFRAKFGYEVPRLTIRAAAINCGASFIDTPEAVAGAAECYFTPEVFRDKADMLRTEDHMTDGLPPLFIQTANHDFIRDCSVRLDGFLTGKGIFHEFHSYGTDKHPQEHVFECNIRNKEAQKCNRDELDFFRRYIRQ</sequence>
<evidence type="ECO:0000256" key="1">
    <source>
        <dbReference type="ARBA" id="ARBA00022801"/>
    </source>
</evidence>
<feature type="domain" description="Alpha/beta hydrolase fold-3" evidence="3">
    <location>
        <begin position="105"/>
        <end position="302"/>
    </location>
</feature>
<dbReference type="InterPro" id="IPR029058">
    <property type="entry name" value="AB_hydrolase_fold"/>
</dbReference>
<organism evidence="4 5">
    <name type="scientific">Scardovia wiggsiae F0424</name>
    <dbReference type="NCBI Taxonomy" id="857290"/>
    <lineage>
        <taxon>Bacteria</taxon>
        <taxon>Bacillati</taxon>
        <taxon>Actinomycetota</taxon>
        <taxon>Actinomycetes</taxon>
        <taxon>Bifidobacteriales</taxon>
        <taxon>Bifidobacteriaceae</taxon>
        <taxon>Scardovia</taxon>
    </lineage>
</organism>